<evidence type="ECO:0000259" key="5">
    <source>
        <dbReference type="PROSITE" id="PS50931"/>
    </source>
</evidence>
<keyword evidence="2" id="KW-0805">Transcription regulation</keyword>
<accession>A0ABT8MLK0</accession>
<reference evidence="6 7" key="1">
    <citation type="submission" date="2023-06" db="EMBL/GenBank/DDBJ databases">
        <title>Novel species in genus Planococcus.</title>
        <authorList>
            <person name="Ning S."/>
        </authorList>
    </citation>
    <scope>NUCLEOTIDE SEQUENCE [LARGE SCALE GENOMIC DNA]</scope>
    <source>
        <strain evidence="6 7">N064</strain>
    </source>
</reference>
<dbReference type="PANTHER" id="PTHR30126">
    <property type="entry name" value="HTH-TYPE TRANSCRIPTIONAL REGULATOR"/>
    <property type="match status" value="1"/>
</dbReference>
<name>A0ABT8MLK0_9BACL</name>
<evidence type="ECO:0000256" key="2">
    <source>
        <dbReference type="ARBA" id="ARBA00023015"/>
    </source>
</evidence>
<dbReference type="Pfam" id="PF00126">
    <property type="entry name" value="HTH_1"/>
    <property type="match status" value="1"/>
</dbReference>
<evidence type="ECO:0000313" key="7">
    <source>
        <dbReference type="Proteomes" id="UP001172054"/>
    </source>
</evidence>
<dbReference type="InterPro" id="IPR000847">
    <property type="entry name" value="LysR_HTH_N"/>
</dbReference>
<dbReference type="CDD" id="cd05466">
    <property type="entry name" value="PBP2_LTTR_substrate"/>
    <property type="match status" value="1"/>
</dbReference>
<evidence type="ECO:0000256" key="3">
    <source>
        <dbReference type="ARBA" id="ARBA00023125"/>
    </source>
</evidence>
<dbReference type="SUPFAM" id="SSF53850">
    <property type="entry name" value="Periplasmic binding protein-like II"/>
    <property type="match status" value="1"/>
</dbReference>
<comment type="caution">
    <text evidence="6">The sequence shown here is derived from an EMBL/GenBank/DDBJ whole genome shotgun (WGS) entry which is preliminary data.</text>
</comment>
<dbReference type="PRINTS" id="PR00039">
    <property type="entry name" value="HTHLYSR"/>
</dbReference>
<gene>
    <name evidence="6" type="ORF">QWY15_00145</name>
</gene>
<dbReference type="EMBL" id="JAUJWW010000001">
    <property type="protein sequence ID" value="MDN7225686.1"/>
    <property type="molecule type" value="Genomic_DNA"/>
</dbReference>
<dbReference type="InterPro" id="IPR005119">
    <property type="entry name" value="LysR_subst-bd"/>
</dbReference>
<sequence>MFKKQKSLIINDTDNHYQLRRCAMLVKLNTFKVLAECGSYTEAAKRLFCSQPSVSQQIKYLEKHYQSKLVIRKNNGIELTEKGILLKAQTEQLLKLYEEMERTMASAGLIQQPVALYMSHYIAENYYGELFDARYPCCQQCPWEINGHCYKELRKNLIEKKTKFAIMPIYPADKQIQQSYKIQPLFEEELYLVFSSEHALAKRKLIYAKDLQNLPVLLTQSVYLQDLVKQALKEKGVAVFYMQMTDFKIIKKALEQNTGVSFIPKKALDLNDASLVCHSIKGMRIVRENGLVIDPSQELSPSEQAYCRHITEKLSS</sequence>
<comment type="similarity">
    <text evidence="1">Belongs to the LysR transcriptional regulatory family.</text>
</comment>
<dbReference type="SUPFAM" id="SSF46785">
    <property type="entry name" value="Winged helix' DNA-binding domain"/>
    <property type="match status" value="1"/>
</dbReference>
<dbReference type="Proteomes" id="UP001172054">
    <property type="component" value="Unassembled WGS sequence"/>
</dbReference>
<dbReference type="PROSITE" id="PS50931">
    <property type="entry name" value="HTH_LYSR"/>
    <property type="match status" value="1"/>
</dbReference>
<proteinExistence type="inferred from homology"/>
<dbReference type="PANTHER" id="PTHR30126:SF39">
    <property type="entry name" value="HTH-TYPE TRANSCRIPTIONAL REGULATOR CYSL"/>
    <property type="match status" value="1"/>
</dbReference>
<feature type="domain" description="HTH lysR-type" evidence="5">
    <location>
        <begin position="28"/>
        <end position="80"/>
    </location>
</feature>
<organism evidence="6 7">
    <name type="scientific">Planococcus liqunii</name>
    <dbReference type="NCBI Taxonomy" id="3058394"/>
    <lineage>
        <taxon>Bacteria</taxon>
        <taxon>Bacillati</taxon>
        <taxon>Bacillota</taxon>
        <taxon>Bacilli</taxon>
        <taxon>Bacillales</taxon>
        <taxon>Caryophanaceae</taxon>
        <taxon>Planococcus</taxon>
    </lineage>
</organism>
<evidence type="ECO:0000256" key="1">
    <source>
        <dbReference type="ARBA" id="ARBA00009437"/>
    </source>
</evidence>
<evidence type="ECO:0000256" key="4">
    <source>
        <dbReference type="ARBA" id="ARBA00023163"/>
    </source>
</evidence>
<dbReference type="RefSeq" id="WP_300980977.1">
    <property type="nucleotide sequence ID" value="NZ_CP129238.1"/>
</dbReference>
<dbReference type="InterPro" id="IPR036390">
    <property type="entry name" value="WH_DNA-bd_sf"/>
</dbReference>
<dbReference type="Gene3D" id="1.10.10.10">
    <property type="entry name" value="Winged helix-like DNA-binding domain superfamily/Winged helix DNA-binding domain"/>
    <property type="match status" value="1"/>
</dbReference>
<keyword evidence="7" id="KW-1185">Reference proteome</keyword>
<dbReference type="InterPro" id="IPR036388">
    <property type="entry name" value="WH-like_DNA-bd_sf"/>
</dbReference>
<protein>
    <submittedName>
        <fullName evidence="6">LysR family transcriptional regulator</fullName>
    </submittedName>
</protein>
<dbReference type="Gene3D" id="3.40.190.10">
    <property type="entry name" value="Periplasmic binding protein-like II"/>
    <property type="match status" value="2"/>
</dbReference>
<keyword evidence="3" id="KW-0238">DNA-binding</keyword>
<dbReference type="Pfam" id="PF03466">
    <property type="entry name" value="LysR_substrate"/>
    <property type="match status" value="1"/>
</dbReference>
<evidence type="ECO:0000313" key="6">
    <source>
        <dbReference type="EMBL" id="MDN7225686.1"/>
    </source>
</evidence>
<keyword evidence="4" id="KW-0804">Transcription</keyword>